<dbReference type="EMBL" id="CM039435">
    <property type="protein sequence ID" value="KAI4317565.1"/>
    <property type="molecule type" value="Genomic_DNA"/>
</dbReference>
<reference evidence="1 2" key="1">
    <citation type="journal article" date="2022" name="DNA Res.">
        <title>Chromosomal-level genome assembly of the orchid tree Bauhinia variegata (Leguminosae; Cercidoideae) supports the allotetraploid origin hypothesis of Bauhinia.</title>
        <authorList>
            <person name="Zhong Y."/>
            <person name="Chen Y."/>
            <person name="Zheng D."/>
            <person name="Pang J."/>
            <person name="Liu Y."/>
            <person name="Luo S."/>
            <person name="Meng S."/>
            <person name="Qian L."/>
            <person name="Wei D."/>
            <person name="Dai S."/>
            <person name="Zhou R."/>
        </authorList>
    </citation>
    <scope>NUCLEOTIDE SEQUENCE [LARGE SCALE GENOMIC DNA]</scope>
    <source>
        <strain evidence="1">BV-YZ2020</strain>
    </source>
</reference>
<organism evidence="1 2">
    <name type="scientific">Bauhinia variegata</name>
    <name type="common">Purple orchid tree</name>
    <name type="synonym">Phanera variegata</name>
    <dbReference type="NCBI Taxonomy" id="167791"/>
    <lineage>
        <taxon>Eukaryota</taxon>
        <taxon>Viridiplantae</taxon>
        <taxon>Streptophyta</taxon>
        <taxon>Embryophyta</taxon>
        <taxon>Tracheophyta</taxon>
        <taxon>Spermatophyta</taxon>
        <taxon>Magnoliopsida</taxon>
        <taxon>eudicotyledons</taxon>
        <taxon>Gunneridae</taxon>
        <taxon>Pentapetalae</taxon>
        <taxon>rosids</taxon>
        <taxon>fabids</taxon>
        <taxon>Fabales</taxon>
        <taxon>Fabaceae</taxon>
        <taxon>Cercidoideae</taxon>
        <taxon>Cercideae</taxon>
        <taxon>Bauhiniinae</taxon>
        <taxon>Bauhinia</taxon>
    </lineage>
</organism>
<name>A0ACB9M1D1_BAUVA</name>
<keyword evidence="2" id="KW-1185">Reference proteome</keyword>
<evidence type="ECO:0000313" key="2">
    <source>
        <dbReference type="Proteomes" id="UP000828941"/>
    </source>
</evidence>
<comment type="caution">
    <text evidence="1">The sequence shown here is derived from an EMBL/GenBank/DDBJ whole genome shotgun (WGS) entry which is preliminary data.</text>
</comment>
<evidence type="ECO:0000313" key="1">
    <source>
        <dbReference type="EMBL" id="KAI4317565.1"/>
    </source>
</evidence>
<sequence length="1163" mass="129172">MLIIMAVLAYKHILISLSVFSFASLSCSKPSTSDRAALPKFAFSWLDDRNTFKAGDTAAIKVKVLENADKIDRSSFKLTLTVNGKAGNSSYASTVLLNFEGDPNDWRIFFTPIRIGLFNVLINEDNYQVYDSSLHFQVEPGSLYPSVCLASWKGLKNKFEAGEKASIMILLKDAFSNNISKTSEISYLPDFKLSVIHENGSIECEPNISNMGWNEFDYFVIEFIVTKAGNFSLHVEGGNQTLNGSPLPLKVKPGAIDISNCIAKWKFEPNAWQFSSKMEIFIHQLDNYGNLVPGLYAFDAEVIERETNLSIPVADLHFEEVDAGIQLFSFSNLEIGDFLLKIYDSKHNKSLSGMPYAYTVFAGYCDGAKSIVNGSGLNDSVAGVKAEFSVYLNDIYQYPSPVEARILQVQILRENDSYSALPTIYPNLNTNGSGNFSAVTYDSISRIEIGPSPSTELNNNSNGSDSFVVASAFHVDYTPEKSGTYQISIYCGNILLNGGHSFRKHVRSGEVNVSMSGVVKFVPKVPKHFKNEIVVRLVDSFWNPVLSQQSRLKLEITSINSSGFSTWDFMDDKDGSYICNYMAKDVGTYEICASYDGKSFSPCPFSVNVYSSEYFPRATNDSISIWEDESIAIDLLANDYFAGHDASIVEFSKPDHGSLIQNGRIFRYTPYRNYYGNDSFWYTISDINGNLATATVCISVLSIPPQFVSIPSQLQATEDLISPRFGGFAGFEISYSDLKENISVNLSAKSGNILLSPMVMQFGQPMWSELAIDTGNDTTKNLVLEGCVEAINFALQSIQYLGYYSYSFKFTEVLLLLLYKSFRFCRNENFCGEDTIQVSAKNQNGVNALDVPIFVEPISDPPFITVPHFIILRSHEDEVLIFDKDKDKFEFFVGDPDLPTFPGGESRFLVTFSVEVNDGLLVTNLPAHLISTTELKQRNSYRWRPIQAYVTISKHSMVKANGIRFQGTVSDCNSVMQHLFFQGGEHGAVLTLTINDMGNYGCYPDCAEGMSLPLYTEAMVNLMRRRPMSSFLAHALGSVIIIEFVIMFTLGMSLVYFTCKCAILLAKERRNRDVKLSELSTAQSSMQPSTNMPDNATCFTASCSSSSLLGRSSCFRQRSRHVSQIGESSKEVSHSSPSASETHHAIAPSFAPLAIEKDQSSKL</sequence>
<proteinExistence type="predicted"/>
<protein>
    <submittedName>
        <fullName evidence="1">Uncharacterized protein</fullName>
    </submittedName>
</protein>
<dbReference type="Proteomes" id="UP000828941">
    <property type="component" value="Chromosome 10"/>
</dbReference>
<gene>
    <name evidence="1" type="ORF">L6164_025428</name>
</gene>
<accession>A0ACB9M1D1</accession>